<sequence>MPNKRGEDVVEAIANGGDVTEITDPNGQLGGALATLSSGSSTPDILNNQIVFLENRILKYAMLSTDLVMGKAAQQSVSETSKVDRQVLEHLIKLNALRKYNYQRFFDALGKMVGVEIGVELPLPFVDQYQIDSLKANLKVLEGQAVSQMATAQQAPATEEVPVEGE</sequence>
<protein>
    <submittedName>
        <fullName evidence="1">Uncharacterized protein</fullName>
    </submittedName>
</protein>
<dbReference type="Proteomes" id="UP001165586">
    <property type="component" value="Unassembled WGS sequence"/>
</dbReference>
<name>A0ABT2H9Q6_9MICO</name>
<dbReference type="EMBL" id="JANLCJ010000077">
    <property type="protein sequence ID" value="MCS5736602.1"/>
    <property type="molecule type" value="Genomic_DNA"/>
</dbReference>
<proteinExistence type="predicted"/>
<organism evidence="1 2">
    <name type="scientific">Herbiconiux daphne</name>
    <dbReference type="NCBI Taxonomy" id="2970914"/>
    <lineage>
        <taxon>Bacteria</taxon>
        <taxon>Bacillati</taxon>
        <taxon>Actinomycetota</taxon>
        <taxon>Actinomycetes</taxon>
        <taxon>Micrococcales</taxon>
        <taxon>Microbacteriaceae</taxon>
        <taxon>Herbiconiux</taxon>
    </lineage>
</organism>
<dbReference type="RefSeq" id="WP_259542645.1">
    <property type="nucleotide sequence ID" value="NZ_JANLCJ010000077.1"/>
</dbReference>
<reference evidence="1" key="1">
    <citation type="submission" date="2022-08" db="EMBL/GenBank/DDBJ databases">
        <authorList>
            <person name="Deng Y."/>
            <person name="Han X.-F."/>
            <person name="Zhang Y.-Q."/>
        </authorList>
    </citation>
    <scope>NUCLEOTIDE SEQUENCE</scope>
    <source>
        <strain evidence="1">CPCC 203386</strain>
    </source>
</reference>
<comment type="caution">
    <text evidence="1">The sequence shown here is derived from an EMBL/GenBank/DDBJ whole genome shotgun (WGS) entry which is preliminary data.</text>
</comment>
<evidence type="ECO:0000313" key="2">
    <source>
        <dbReference type="Proteomes" id="UP001165586"/>
    </source>
</evidence>
<evidence type="ECO:0000313" key="1">
    <source>
        <dbReference type="EMBL" id="MCS5736602.1"/>
    </source>
</evidence>
<gene>
    <name evidence="1" type="ORF">N1032_23010</name>
</gene>
<keyword evidence="2" id="KW-1185">Reference proteome</keyword>
<accession>A0ABT2H9Q6</accession>